<sequence length="152" mass="17840">MHRSQLQPRLLSPTYLLSASTCSLELLILLVPSFMRLTNILIKTPSTMVLLKLLRLVDSSALNLFSLLLLELLFLFSLSCGFMVKYSTFRRKPRELPRWKLGPGPLMHQWMSGFRELHILSRFPANQRRRSRLNVVIALLLRMRIHRRFKLP</sequence>
<name>A0A803QSZ5_CANSA</name>
<dbReference type="EMBL" id="UZAU01000018">
    <property type="status" value="NOT_ANNOTATED_CDS"/>
    <property type="molecule type" value="Genomic_DNA"/>
</dbReference>
<keyword evidence="1" id="KW-1133">Transmembrane helix</keyword>
<feature type="transmembrane region" description="Helical" evidence="1">
    <location>
        <begin position="62"/>
        <end position="84"/>
    </location>
</feature>
<reference evidence="2 3" key="1">
    <citation type="submission" date="2018-11" db="EMBL/GenBank/DDBJ databases">
        <authorList>
            <person name="Grassa J C."/>
        </authorList>
    </citation>
    <scope>NUCLEOTIDE SEQUENCE [LARGE SCALE GENOMIC DNA]</scope>
</reference>
<proteinExistence type="predicted"/>
<keyword evidence="3" id="KW-1185">Reference proteome</keyword>
<accession>A0A803QSZ3</accession>
<keyword evidence="1" id="KW-0812">Transmembrane</keyword>
<dbReference type="EnsemblPlants" id="novel_model_1030_5bd9a17a.5.5bd9b135">
    <property type="protein sequence ID" value="cds.novel_model_1030_5bd9a17a.5.5bd9b135"/>
    <property type="gene ID" value="novel_gene_581_5bd9a17a"/>
</dbReference>
<dbReference type="AlphaFoldDB" id="A0A803QSZ5"/>
<gene>
    <name evidence="2" type="primary">LOC133031856</name>
</gene>
<organism evidence="2 3">
    <name type="scientific">Cannabis sativa</name>
    <name type="common">Hemp</name>
    <name type="synonym">Marijuana</name>
    <dbReference type="NCBI Taxonomy" id="3483"/>
    <lineage>
        <taxon>Eukaryota</taxon>
        <taxon>Viridiplantae</taxon>
        <taxon>Streptophyta</taxon>
        <taxon>Embryophyta</taxon>
        <taxon>Tracheophyta</taxon>
        <taxon>Spermatophyta</taxon>
        <taxon>Magnoliopsida</taxon>
        <taxon>eudicotyledons</taxon>
        <taxon>Gunneridae</taxon>
        <taxon>Pentapetalae</taxon>
        <taxon>rosids</taxon>
        <taxon>fabids</taxon>
        <taxon>Rosales</taxon>
        <taxon>Cannabaceae</taxon>
        <taxon>Cannabis</taxon>
    </lineage>
</organism>
<dbReference type="Gramene" id="novel_model_1030_5bd9a17a.5.5bd9b135">
    <property type="protein sequence ID" value="cds.novel_model_1030_5bd9a17a.5.5bd9b135"/>
    <property type="gene ID" value="novel_gene_581_5bd9a17a"/>
</dbReference>
<keyword evidence="1" id="KW-0472">Membrane</keyword>
<dbReference type="Gramene" id="novel_model_1027_5bd9a17a.1.5bd9b135">
    <property type="protein sequence ID" value="cds.novel_model_1027_5bd9a17a.1.5bd9b135"/>
    <property type="gene ID" value="novel_gene_581_5bd9a17a"/>
</dbReference>
<accession>A0A803QSZ1</accession>
<accession>A0A803QSZ5</accession>
<dbReference type="EnsemblPlants" id="novel_model_1027_5bd9a17a.1.5bd9b135">
    <property type="protein sequence ID" value="cds.novel_model_1027_5bd9a17a.1.5bd9b135"/>
    <property type="gene ID" value="novel_gene_581_5bd9a17a"/>
</dbReference>
<feature type="transmembrane region" description="Helical" evidence="1">
    <location>
        <begin position="21"/>
        <end position="42"/>
    </location>
</feature>
<protein>
    <submittedName>
        <fullName evidence="2">Uncharacterized protein</fullName>
    </submittedName>
</protein>
<dbReference type="Gramene" id="novel_model_1029_5bd9a17a.3.5bd9b135">
    <property type="protein sequence ID" value="cds.novel_model_1029_5bd9a17a.3.5bd9b135"/>
    <property type="gene ID" value="novel_gene_581_5bd9a17a"/>
</dbReference>
<dbReference type="EnsemblPlants" id="novel_model_1029_5bd9a17a.3.5bd9b135">
    <property type="protein sequence ID" value="cds.novel_model_1029_5bd9a17a.3.5bd9b135"/>
    <property type="gene ID" value="novel_gene_581_5bd9a17a"/>
</dbReference>
<evidence type="ECO:0000313" key="3">
    <source>
        <dbReference type="Proteomes" id="UP000596661"/>
    </source>
</evidence>
<evidence type="ECO:0000313" key="2">
    <source>
        <dbReference type="EnsemblPlants" id="cds.novel_model_1030_5bd9a17a.5.5bd9b135"/>
    </source>
</evidence>
<reference evidence="2" key="2">
    <citation type="submission" date="2021-03" db="UniProtKB">
        <authorList>
            <consortium name="EnsemblPlants"/>
        </authorList>
    </citation>
    <scope>IDENTIFICATION</scope>
</reference>
<dbReference type="Proteomes" id="UP000596661">
    <property type="component" value="Chromosome 1"/>
</dbReference>
<evidence type="ECO:0000256" key="1">
    <source>
        <dbReference type="SAM" id="Phobius"/>
    </source>
</evidence>